<reference evidence="1 4" key="2">
    <citation type="submission" date="2019-10" db="EMBL/GenBank/DDBJ databases">
        <title>Genome Sequencing and assembly of Lactobacillus fermentum I2, a lactic acid bacteria.</title>
        <authorList>
            <person name="Lopes L.S."/>
            <person name="Persinoti G.F."/>
            <person name="Riano-Pachon D.M."/>
            <person name="Labate C.A."/>
        </authorList>
    </citation>
    <scope>NUCLEOTIDE SEQUENCE [LARGE SCALE GENOMIC DNA]</scope>
    <source>
        <strain evidence="1 4">I2</strain>
    </source>
</reference>
<evidence type="ECO:0000313" key="2">
    <source>
        <dbReference type="EMBL" id="PNV57009.1"/>
    </source>
</evidence>
<organism evidence="2 3">
    <name type="scientific">Limosilactobacillus fermentum</name>
    <name type="common">Lactobacillus fermentum</name>
    <dbReference type="NCBI Taxonomy" id="1613"/>
    <lineage>
        <taxon>Bacteria</taxon>
        <taxon>Bacillati</taxon>
        <taxon>Bacillota</taxon>
        <taxon>Bacilli</taxon>
        <taxon>Lactobacillales</taxon>
        <taxon>Lactobacillaceae</taxon>
        <taxon>Limosilactobacillus</taxon>
    </lineage>
</organism>
<dbReference type="EMBL" id="WHJL01000135">
    <property type="protein sequence ID" value="MPQ36072.1"/>
    <property type="molecule type" value="Genomic_DNA"/>
</dbReference>
<dbReference type="Proteomes" id="UP000236514">
    <property type="component" value="Unassembled WGS sequence"/>
</dbReference>
<dbReference type="RefSeq" id="WP_021349919.1">
    <property type="nucleotide sequence ID" value="NZ_CP021104.1"/>
</dbReference>
<evidence type="ECO:0000313" key="1">
    <source>
        <dbReference type="EMBL" id="MPQ36072.1"/>
    </source>
</evidence>
<reference evidence="2 3" key="1">
    <citation type="submission" date="2018-01" db="EMBL/GenBank/DDBJ databases">
        <title>Draft genome sequence of the feruloyl esterase-producing strain Lactobacillus fermentum CRL 1446, isolated from artisanal goat milk cheese.</title>
        <authorList>
            <person name="Abeijon Mukdsi M.C."/>
            <person name="Saavedra L."/>
            <person name="Gauffin Cano M.P."/>
            <person name="Hebert E.M."/>
            <person name="Medina R.B."/>
        </authorList>
    </citation>
    <scope>NUCLEOTIDE SEQUENCE [LARGE SCALE GENOMIC DNA]</scope>
    <source>
        <strain evidence="2 3">CRL 1446</strain>
    </source>
</reference>
<name>A0A2K2TG93_LIMFE</name>
<proteinExistence type="predicted"/>
<sequence length="80" mass="9668">MENKMETERIKFDYSLLKQKMIENRYNITTLSRDLSIGRITLGYKLNSDTYFTQNQICKICDLLGIEYREIPNYFFREPV</sequence>
<dbReference type="Proteomes" id="UP000466799">
    <property type="component" value="Unassembled WGS sequence"/>
</dbReference>
<dbReference type="InterPro" id="IPR008003">
    <property type="entry name" value="DUF739"/>
</dbReference>
<dbReference type="EMBL" id="POTQ01000036">
    <property type="protein sequence ID" value="PNV57009.1"/>
    <property type="molecule type" value="Genomic_DNA"/>
</dbReference>
<evidence type="ECO:0000313" key="4">
    <source>
        <dbReference type="Proteomes" id="UP000466799"/>
    </source>
</evidence>
<gene>
    <name evidence="2" type="ORF">C1Y38_10580</name>
    <name evidence="1" type="ORF">GC247_09515</name>
</gene>
<comment type="caution">
    <text evidence="2">The sequence shown here is derived from an EMBL/GenBank/DDBJ whole genome shotgun (WGS) entry which is preliminary data.</text>
</comment>
<dbReference type="Pfam" id="PF05339">
    <property type="entry name" value="DUF739"/>
    <property type="match status" value="1"/>
</dbReference>
<accession>A0A2K2TG93</accession>
<dbReference type="AlphaFoldDB" id="A0A2K2TG93"/>
<evidence type="ECO:0000313" key="3">
    <source>
        <dbReference type="Proteomes" id="UP000236514"/>
    </source>
</evidence>
<protein>
    <submittedName>
        <fullName evidence="2">DUF739 domain-containing protein</fullName>
    </submittedName>
    <submittedName>
        <fullName evidence="1">DUF739 family protein</fullName>
    </submittedName>
</protein>